<dbReference type="PROSITE" id="PS00678">
    <property type="entry name" value="WD_REPEATS_1"/>
    <property type="match status" value="2"/>
</dbReference>
<dbReference type="PROSITE" id="PS50082">
    <property type="entry name" value="WD_REPEATS_2"/>
    <property type="match status" value="3"/>
</dbReference>
<name>A0ABR4P3K6_9HELO</name>
<dbReference type="EMBL" id="JBFCZG010000010">
    <property type="protein sequence ID" value="KAL3417878.1"/>
    <property type="molecule type" value="Genomic_DNA"/>
</dbReference>
<dbReference type="PANTHER" id="PTHR14091">
    <property type="entry name" value="PERIODIC TRYPTOPHAN PROTEIN 1"/>
    <property type="match status" value="1"/>
</dbReference>
<feature type="region of interest" description="Disordered" evidence="5">
    <location>
        <begin position="506"/>
        <end position="541"/>
    </location>
</feature>
<evidence type="ECO:0000256" key="4">
    <source>
        <dbReference type="PROSITE-ProRule" id="PRU00221"/>
    </source>
</evidence>
<feature type="compositionally biased region" description="Basic and acidic residues" evidence="5">
    <location>
        <begin position="530"/>
        <end position="541"/>
    </location>
</feature>
<feature type="compositionally biased region" description="Acidic residues" evidence="5">
    <location>
        <begin position="62"/>
        <end position="74"/>
    </location>
</feature>
<dbReference type="InterPro" id="IPR020472">
    <property type="entry name" value="WD40_PAC1"/>
</dbReference>
<dbReference type="Gene3D" id="2.130.10.10">
    <property type="entry name" value="YVTN repeat-like/Quinoprotein amine dehydrogenase"/>
    <property type="match status" value="2"/>
</dbReference>
<dbReference type="Proteomes" id="UP001629113">
    <property type="component" value="Unassembled WGS sequence"/>
</dbReference>
<dbReference type="InterPro" id="IPR001680">
    <property type="entry name" value="WD40_rpt"/>
</dbReference>
<dbReference type="InterPro" id="IPR044285">
    <property type="entry name" value="PWP1"/>
</dbReference>
<organism evidence="6 7">
    <name type="scientific">Phlyctema vagabunda</name>
    <dbReference type="NCBI Taxonomy" id="108571"/>
    <lineage>
        <taxon>Eukaryota</taxon>
        <taxon>Fungi</taxon>
        <taxon>Dikarya</taxon>
        <taxon>Ascomycota</taxon>
        <taxon>Pezizomycotina</taxon>
        <taxon>Leotiomycetes</taxon>
        <taxon>Helotiales</taxon>
        <taxon>Dermateaceae</taxon>
        <taxon>Phlyctema</taxon>
    </lineage>
</organism>
<dbReference type="InterPro" id="IPR036322">
    <property type="entry name" value="WD40_repeat_dom_sf"/>
</dbReference>
<reference evidence="6 7" key="1">
    <citation type="submission" date="2024-06" db="EMBL/GenBank/DDBJ databases">
        <title>Complete genome of Phlyctema vagabunda strain 19-DSS-EL-015.</title>
        <authorList>
            <person name="Fiorenzani C."/>
        </authorList>
    </citation>
    <scope>NUCLEOTIDE SEQUENCE [LARGE SCALE GENOMIC DNA]</scope>
    <source>
        <strain evidence="6 7">19-DSS-EL-015</strain>
    </source>
</reference>
<dbReference type="InterPro" id="IPR015943">
    <property type="entry name" value="WD40/YVTN_repeat-like_dom_sf"/>
</dbReference>
<feature type="compositionally biased region" description="Acidic residues" evidence="5">
    <location>
        <begin position="516"/>
        <end position="529"/>
    </location>
</feature>
<keyword evidence="1" id="KW-0597">Phosphoprotein</keyword>
<feature type="repeat" description="WD" evidence="4">
    <location>
        <begin position="404"/>
        <end position="439"/>
    </location>
</feature>
<feature type="repeat" description="WD" evidence="4">
    <location>
        <begin position="268"/>
        <end position="310"/>
    </location>
</feature>
<keyword evidence="3" id="KW-0677">Repeat</keyword>
<dbReference type="PRINTS" id="PR00320">
    <property type="entry name" value="GPROTEINBRPT"/>
</dbReference>
<accession>A0ABR4P3K6</accession>
<dbReference type="PANTHER" id="PTHR14091:SF0">
    <property type="entry name" value="PERIODIC TRYPTOPHAN PROTEIN 1 HOMOLOG"/>
    <property type="match status" value="1"/>
</dbReference>
<keyword evidence="2 4" id="KW-0853">WD repeat</keyword>
<dbReference type="SUPFAM" id="SSF50978">
    <property type="entry name" value="WD40 repeat-like"/>
    <property type="match status" value="1"/>
</dbReference>
<feature type="region of interest" description="Disordered" evidence="5">
    <location>
        <begin position="42"/>
        <end position="90"/>
    </location>
</feature>
<proteinExistence type="predicted"/>
<evidence type="ECO:0000256" key="3">
    <source>
        <dbReference type="ARBA" id="ARBA00022737"/>
    </source>
</evidence>
<keyword evidence="7" id="KW-1185">Reference proteome</keyword>
<sequence>MSMITATTWVPRGFAAPFPTRYAFDEEEFNRIAELAKLQLDDATEDLEEAQRAAEGGSGGDAMEDDDDDVSDDETPSKAIISKEDQDDDLKEYDLEHYDDDVKKDQEQGVGIGMGMFGNSKSLAYYQSNDDDPYITLKDNEDDDDDREELQILATDNMVLAAKIEDEVAHLEIYVYEDDSDNLYVHHDIMLPAIPLCVEWLDLPVGKSNVEKDSRANFVAIGTFDPDIEIWDLDTVDCMYPNAILGKGADAEGEKKKKKRKKSKKANDEYHVDAVLSLAANKQHRNLLASSSADMTVKLWDLNTAKCAKSYTHHTDKVCSLAWHPKESTVLLSGSYDRTVVAADMRAPDAKAPRWGVESDVETVRWDPHDPNFFYVSTENGVIHYHDIRNAPSNPAASKPVWILQAHDESISSFDINPIIPGFMATGSTDKTVKLWNIQPTGPTMVVSRNLEVGKIFSTVFAPDEEVGFRLAVAGSKGNLQIWDTSTNAAVRRAFSSRVAPVEGEIKERLVGVQADDSDSESDEGEGGDGDQKGWESMDED</sequence>
<protein>
    <submittedName>
        <fullName evidence="6">WD repeat-containing protein C17D11.16</fullName>
    </submittedName>
</protein>
<dbReference type="Pfam" id="PF00400">
    <property type="entry name" value="WD40"/>
    <property type="match status" value="3"/>
</dbReference>
<evidence type="ECO:0000313" key="7">
    <source>
        <dbReference type="Proteomes" id="UP001629113"/>
    </source>
</evidence>
<evidence type="ECO:0000256" key="5">
    <source>
        <dbReference type="SAM" id="MobiDB-lite"/>
    </source>
</evidence>
<dbReference type="InterPro" id="IPR019775">
    <property type="entry name" value="WD40_repeat_CS"/>
</dbReference>
<gene>
    <name evidence="6" type="ORF">PVAG01_10888</name>
</gene>
<comment type="caution">
    <text evidence="6">The sequence shown here is derived from an EMBL/GenBank/DDBJ whole genome shotgun (WGS) entry which is preliminary data.</text>
</comment>
<dbReference type="SMART" id="SM00320">
    <property type="entry name" value="WD40"/>
    <property type="match status" value="5"/>
</dbReference>
<evidence type="ECO:0000313" key="6">
    <source>
        <dbReference type="EMBL" id="KAL3417878.1"/>
    </source>
</evidence>
<dbReference type="PROSITE" id="PS50294">
    <property type="entry name" value="WD_REPEATS_REGION"/>
    <property type="match status" value="2"/>
</dbReference>
<evidence type="ECO:0000256" key="2">
    <source>
        <dbReference type="ARBA" id="ARBA00022574"/>
    </source>
</evidence>
<feature type="repeat" description="WD" evidence="4">
    <location>
        <begin position="311"/>
        <end position="346"/>
    </location>
</feature>
<evidence type="ECO:0000256" key="1">
    <source>
        <dbReference type="ARBA" id="ARBA00022553"/>
    </source>
</evidence>